<dbReference type="PANTHER" id="PTHR11749">
    <property type="entry name" value="RIBULOSE-5-PHOSPHATE-3-EPIMERASE"/>
    <property type="match status" value="1"/>
</dbReference>
<evidence type="ECO:0000313" key="3">
    <source>
        <dbReference type="EMBL" id="SVA10646.1"/>
    </source>
</evidence>
<organism evidence="3">
    <name type="scientific">marine metagenome</name>
    <dbReference type="NCBI Taxonomy" id="408172"/>
    <lineage>
        <taxon>unclassified sequences</taxon>
        <taxon>metagenomes</taxon>
        <taxon>ecological metagenomes</taxon>
    </lineage>
</organism>
<dbReference type="PROSITE" id="PS01086">
    <property type="entry name" value="RIBUL_P_3_EPIMER_2"/>
    <property type="match status" value="1"/>
</dbReference>
<dbReference type="Pfam" id="PF00834">
    <property type="entry name" value="Ribul_P_3_epim"/>
    <property type="match status" value="1"/>
</dbReference>
<proteinExistence type="predicted"/>
<dbReference type="SUPFAM" id="SSF51366">
    <property type="entry name" value="Ribulose-phoshate binding barrel"/>
    <property type="match status" value="1"/>
</dbReference>
<keyword evidence="2" id="KW-0413">Isomerase</keyword>
<sequence>MIHIGVDFGDSHLALTGYLLKHRRNHLARAAPWCPEVHQNPFVTARHHIKISITRCHYFAHQLTSVPLAASASYQFVSREDTQSPPEGLRTESHPRRSVEVTPSILTADFSRLGETLEEAVAAGIGWIHMDVMDGNWVVNRTITFGPALIRSVRDRLGSEVTIDCHLMITNAEETWEQYADAGVDMVIAHIEAVDDFPSLIEALHGANVQAGCVLNPATPADAVMNLLPDLDLVLVMSVVPGKGGQSFMPEVEGKVRAFRSAIDAQVAAGGRATKLMIDGGIKDHNAAMVAEWGIDVAVVGSGLINDRATIAENLGAINAALGK</sequence>
<dbReference type="GO" id="GO:0005975">
    <property type="term" value="P:carbohydrate metabolic process"/>
    <property type="evidence" value="ECO:0007669"/>
    <property type="project" value="InterPro"/>
</dbReference>
<reference evidence="3" key="1">
    <citation type="submission" date="2018-05" db="EMBL/GenBank/DDBJ databases">
        <authorList>
            <person name="Lanie J.A."/>
            <person name="Ng W.-L."/>
            <person name="Kazmierczak K.M."/>
            <person name="Andrzejewski T.M."/>
            <person name="Davidsen T.M."/>
            <person name="Wayne K.J."/>
            <person name="Tettelin H."/>
            <person name="Glass J.I."/>
            <person name="Rusch D."/>
            <person name="Podicherti R."/>
            <person name="Tsui H.-C.T."/>
            <person name="Winkler M.E."/>
        </authorList>
    </citation>
    <scope>NUCLEOTIDE SEQUENCE</scope>
</reference>
<dbReference type="NCBIfam" id="NF004076">
    <property type="entry name" value="PRK05581.1-4"/>
    <property type="match status" value="1"/>
</dbReference>
<dbReference type="GO" id="GO:0046872">
    <property type="term" value="F:metal ion binding"/>
    <property type="evidence" value="ECO:0007669"/>
    <property type="project" value="UniProtKB-KW"/>
</dbReference>
<dbReference type="Gene3D" id="3.20.20.70">
    <property type="entry name" value="Aldolase class I"/>
    <property type="match status" value="1"/>
</dbReference>
<dbReference type="InterPro" id="IPR013785">
    <property type="entry name" value="Aldolase_TIM"/>
</dbReference>
<keyword evidence="1" id="KW-0479">Metal-binding</keyword>
<dbReference type="InterPro" id="IPR011060">
    <property type="entry name" value="RibuloseP-bd_barrel"/>
</dbReference>
<accession>A0A381T353</accession>
<protein>
    <recommendedName>
        <fullName evidence="4">Ribulose-phosphate 3-epimerase</fullName>
    </recommendedName>
</protein>
<evidence type="ECO:0008006" key="4">
    <source>
        <dbReference type="Google" id="ProtNLM"/>
    </source>
</evidence>
<dbReference type="AlphaFoldDB" id="A0A381T353"/>
<evidence type="ECO:0000256" key="1">
    <source>
        <dbReference type="ARBA" id="ARBA00022723"/>
    </source>
</evidence>
<dbReference type="CDD" id="cd00429">
    <property type="entry name" value="RPE"/>
    <property type="match status" value="1"/>
</dbReference>
<evidence type="ECO:0000256" key="2">
    <source>
        <dbReference type="ARBA" id="ARBA00023235"/>
    </source>
</evidence>
<name>A0A381T353_9ZZZZ</name>
<gene>
    <name evidence="3" type="ORF">METZ01_LOCUS63500</name>
</gene>
<dbReference type="EMBL" id="UINC01003958">
    <property type="protein sequence ID" value="SVA10646.1"/>
    <property type="molecule type" value="Genomic_DNA"/>
</dbReference>
<dbReference type="GO" id="GO:0016857">
    <property type="term" value="F:racemase and epimerase activity, acting on carbohydrates and derivatives"/>
    <property type="evidence" value="ECO:0007669"/>
    <property type="project" value="InterPro"/>
</dbReference>
<dbReference type="InterPro" id="IPR000056">
    <property type="entry name" value="Ribul_P_3_epim-like"/>
</dbReference>